<keyword evidence="6" id="KW-0560">Oxidoreductase</keyword>
<feature type="transmembrane region" description="Helical" evidence="10">
    <location>
        <begin position="390"/>
        <end position="409"/>
    </location>
</feature>
<feature type="domain" description="SPW repeat-containing integral membrane" evidence="12">
    <location>
        <begin position="397"/>
        <end position="490"/>
    </location>
</feature>
<dbReference type="Proteomes" id="UP000035100">
    <property type="component" value="Unassembled WGS sequence"/>
</dbReference>
<evidence type="ECO:0000256" key="1">
    <source>
        <dbReference type="ARBA" id="ARBA00004141"/>
    </source>
</evidence>
<dbReference type="InterPro" id="IPR038354">
    <property type="entry name" value="VKOR_sf"/>
</dbReference>
<evidence type="ECO:0000256" key="9">
    <source>
        <dbReference type="ARBA" id="ARBA00023284"/>
    </source>
</evidence>
<keyword evidence="15" id="KW-1185">Reference proteome</keyword>
<feature type="transmembrane region" description="Helical" evidence="10">
    <location>
        <begin position="637"/>
        <end position="657"/>
    </location>
</feature>
<proteinExistence type="inferred from homology"/>
<feature type="domain" description="Vitamin K epoxide reductase" evidence="13">
    <location>
        <begin position="525"/>
        <end position="658"/>
    </location>
</feature>
<gene>
    <name evidence="14" type="ORF">Wenmar_00453</name>
</gene>
<dbReference type="InterPro" id="IPR036291">
    <property type="entry name" value="NAD(P)-bd_dom_sf"/>
</dbReference>
<dbReference type="OrthoDB" id="9814124at2"/>
<dbReference type="Pfam" id="PF01370">
    <property type="entry name" value="Epimerase"/>
    <property type="match status" value="1"/>
</dbReference>
<evidence type="ECO:0000256" key="4">
    <source>
        <dbReference type="ARBA" id="ARBA00022719"/>
    </source>
</evidence>
<evidence type="ECO:0000313" key="14">
    <source>
        <dbReference type="EMBL" id="KIQ71075.1"/>
    </source>
</evidence>
<dbReference type="InterPro" id="IPR001509">
    <property type="entry name" value="Epimerase_deHydtase"/>
</dbReference>
<feature type="transmembrane region" description="Helical" evidence="10">
    <location>
        <begin position="421"/>
        <end position="442"/>
    </location>
</feature>
<comment type="similarity">
    <text evidence="2">Belongs to the VKOR family.</text>
</comment>
<dbReference type="SUPFAM" id="SSF51735">
    <property type="entry name" value="NAD(P)-binding Rossmann-fold domains"/>
    <property type="match status" value="1"/>
</dbReference>
<dbReference type="CDD" id="cd12919">
    <property type="entry name" value="VKOR_2"/>
    <property type="match status" value="1"/>
</dbReference>
<evidence type="ECO:0000256" key="2">
    <source>
        <dbReference type="ARBA" id="ARBA00006214"/>
    </source>
</evidence>
<sequence length="829" mass="90739">MPQDHTPPAAEKPLILITGADGNIGRRLCTALADDYRVVGLDRTVEEDAPCDSYEADLTDPASLELALNKVAETYGREVASVIHLAAFFDFSGEDKAAYQAVNVEGTRKLLEALDDFDVEQVVYSGTMLVHEAARPGETIDEDAPIDPSWPYPQSKARTEEAIRETAGDAKATFLHIAGLYDDETAVPTLSHQIARIYERGLKSRFYSGDLSAGQSFVHIDDLVAAFRKAVDRREELPDRATILIGEEHAIGYDALQRRLADLIHDEPAWRTITVPKALAKAAAWAETKSEPVVPDAFDQGEKPFIRPFMIDLSSDHYALDISRARELLDWQPDHRIEDGLTNIVAALKRDPIGWYKANGITPPPWMTSAAERGERPDEIRQRHLERYRAGHRGALWAHWANAGFGIWMMTSPPLLGYDEVWLGVTDVLAGLVLFLAAMASLSWRLAPARWVCAAVGVWLMFAPLIFWSDTGSAYLNGTLVGLIVTALAVAVGPPPGISPTAAVTGPTTPKGWDYSPSEWFQRLPVIILAVVGLLVSRYLGAYQLETIPGVWEPFFGSDRPPLNGTEAIITSSVSEAWPVPDAGVGALTYALEIVVGVVGSAARWRTMPWLVVLFGIMIVPLGAVSIFFIVIQPILLGTYCTLCLIAAAAMLFQIPYSIDEIVATYQFLKRRHRAGQPWLRVFFTGDTDEGPDEPRDVDDFEQSPRAIVKEMVLGGMTYPWTLAASAALGVVLMLSPLVLTWESGLSAVNHVVGALVLTFSVTALAVVARAARFMNALLGVVLLFAPFMVESSWLATFASFAFALALIALSIPKGNVEGNYDDWRRFIV</sequence>
<evidence type="ECO:0000259" key="11">
    <source>
        <dbReference type="Pfam" id="PF01370"/>
    </source>
</evidence>
<dbReference type="Gene3D" id="1.20.1440.130">
    <property type="entry name" value="VKOR domain"/>
    <property type="match status" value="1"/>
</dbReference>
<dbReference type="Gene3D" id="3.40.50.720">
    <property type="entry name" value="NAD(P)-binding Rossmann-like Domain"/>
    <property type="match status" value="1"/>
</dbReference>
<dbReference type="InterPro" id="IPR012932">
    <property type="entry name" value="VKOR"/>
</dbReference>
<feature type="domain" description="NAD-dependent epimerase/dehydratase" evidence="11">
    <location>
        <begin position="15"/>
        <end position="246"/>
    </location>
</feature>
<evidence type="ECO:0000313" key="15">
    <source>
        <dbReference type="Proteomes" id="UP000035100"/>
    </source>
</evidence>
<dbReference type="STRING" id="1123501.Wenmar_00453"/>
<dbReference type="AlphaFoldDB" id="A0A0D0NS65"/>
<evidence type="ECO:0000256" key="10">
    <source>
        <dbReference type="SAM" id="Phobius"/>
    </source>
</evidence>
<keyword evidence="5 10" id="KW-1133">Transmembrane helix</keyword>
<keyword evidence="9" id="KW-0676">Redox-active center</keyword>
<protein>
    <submittedName>
        <fullName evidence="14">Nucleoside-diphosphate-sugar epimerase</fullName>
    </submittedName>
</protein>
<evidence type="ECO:0000259" key="13">
    <source>
        <dbReference type="Pfam" id="PF07884"/>
    </source>
</evidence>
<feature type="transmembrane region" description="Helical" evidence="10">
    <location>
        <begin position="719"/>
        <end position="742"/>
    </location>
</feature>
<evidence type="ECO:0000256" key="3">
    <source>
        <dbReference type="ARBA" id="ARBA00022692"/>
    </source>
</evidence>
<dbReference type="GO" id="GO:0016491">
    <property type="term" value="F:oxidoreductase activity"/>
    <property type="evidence" value="ECO:0007669"/>
    <property type="project" value="UniProtKB-KW"/>
</dbReference>
<feature type="transmembrane region" description="Helical" evidence="10">
    <location>
        <begin position="796"/>
        <end position="817"/>
    </location>
</feature>
<evidence type="ECO:0000256" key="5">
    <source>
        <dbReference type="ARBA" id="ARBA00022989"/>
    </source>
</evidence>
<dbReference type="GO" id="GO:0016020">
    <property type="term" value="C:membrane"/>
    <property type="evidence" value="ECO:0007669"/>
    <property type="project" value="UniProtKB-SubCell"/>
</dbReference>
<dbReference type="PATRIC" id="fig|1123501.6.peg.512"/>
<evidence type="ECO:0000256" key="8">
    <source>
        <dbReference type="ARBA" id="ARBA00023157"/>
    </source>
</evidence>
<keyword evidence="8" id="KW-1015">Disulfide bond</keyword>
<feature type="transmembrane region" description="Helical" evidence="10">
    <location>
        <begin position="449"/>
        <end position="468"/>
    </location>
</feature>
<dbReference type="EMBL" id="AONG01000003">
    <property type="protein sequence ID" value="KIQ71075.1"/>
    <property type="molecule type" value="Genomic_DNA"/>
</dbReference>
<comment type="subcellular location">
    <subcellularLocation>
        <location evidence="1">Membrane</location>
        <topology evidence="1">Multi-pass membrane protein</topology>
    </subcellularLocation>
</comment>
<dbReference type="eggNOG" id="COG0451">
    <property type="taxonomic scope" value="Bacteria"/>
</dbReference>
<comment type="caution">
    <text evidence="14">The sequence shown here is derived from an EMBL/GenBank/DDBJ whole genome shotgun (WGS) entry which is preliminary data.</text>
</comment>
<dbReference type="InterPro" id="IPR050177">
    <property type="entry name" value="Lipid_A_modif_metabolic_enz"/>
</dbReference>
<keyword evidence="7 10" id="KW-0472">Membrane</keyword>
<keyword evidence="3 10" id="KW-0812">Transmembrane</keyword>
<organism evidence="14 15">
    <name type="scientific">Wenxinia marina DSM 24838</name>
    <dbReference type="NCBI Taxonomy" id="1123501"/>
    <lineage>
        <taxon>Bacteria</taxon>
        <taxon>Pseudomonadati</taxon>
        <taxon>Pseudomonadota</taxon>
        <taxon>Alphaproteobacteria</taxon>
        <taxon>Rhodobacterales</taxon>
        <taxon>Roseobacteraceae</taxon>
        <taxon>Wenxinia</taxon>
    </lineage>
</organism>
<evidence type="ECO:0000259" key="12">
    <source>
        <dbReference type="Pfam" id="PF03779"/>
    </source>
</evidence>
<accession>A0A0D0NS65</accession>
<feature type="transmembrane region" description="Helical" evidence="10">
    <location>
        <begin position="520"/>
        <end position="540"/>
    </location>
</feature>
<feature type="transmembrane region" description="Helical" evidence="10">
    <location>
        <begin position="610"/>
        <end position="631"/>
    </location>
</feature>
<evidence type="ECO:0000256" key="6">
    <source>
        <dbReference type="ARBA" id="ARBA00023002"/>
    </source>
</evidence>
<dbReference type="PANTHER" id="PTHR43245">
    <property type="entry name" value="BIFUNCTIONAL POLYMYXIN RESISTANCE PROTEIN ARNA"/>
    <property type="match status" value="1"/>
</dbReference>
<dbReference type="Pfam" id="PF03779">
    <property type="entry name" value="SPW"/>
    <property type="match status" value="1"/>
</dbReference>
<feature type="transmembrane region" description="Helical" evidence="10">
    <location>
        <begin position="474"/>
        <end position="492"/>
    </location>
</feature>
<dbReference type="GO" id="GO:0048038">
    <property type="term" value="F:quinone binding"/>
    <property type="evidence" value="ECO:0007669"/>
    <property type="project" value="UniProtKB-KW"/>
</dbReference>
<dbReference type="InterPro" id="IPR005530">
    <property type="entry name" value="SPW"/>
</dbReference>
<dbReference type="RefSeq" id="WP_018304571.1">
    <property type="nucleotide sequence ID" value="NZ_KB902314.1"/>
</dbReference>
<name>A0A0D0NS65_9RHOB</name>
<feature type="transmembrane region" description="Helical" evidence="10">
    <location>
        <begin position="748"/>
        <end position="767"/>
    </location>
</feature>
<evidence type="ECO:0000256" key="7">
    <source>
        <dbReference type="ARBA" id="ARBA00023136"/>
    </source>
</evidence>
<feature type="transmembrane region" description="Helical" evidence="10">
    <location>
        <begin position="774"/>
        <end position="790"/>
    </location>
</feature>
<reference evidence="14 15" key="1">
    <citation type="submission" date="2013-01" db="EMBL/GenBank/DDBJ databases">
        <authorList>
            <person name="Fiebig A."/>
            <person name="Goeker M."/>
            <person name="Klenk H.-P.P."/>
        </authorList>
    </citation>
    <scope>NUCLEOTIDE SEQUENCE [LARGE SCALE GENOMIC DNA]</scope>
    <source>
        <strain evidence="14 15">DSM 24838</strain>
    </source>
</reference>
<keyword evidence="4" id="KW-0874">Quinone</keyword>
<dbReference type="Pfam" id="PF07884">
    <property type="entry name" value="VKOR"/>
    <property type="match status" value="1"/>
</dbReference>